<organism evidence="6 7">
    <name type="scientific">Enterococcus phoeniculicola ATCC BAA-412</name>
    <dbReference type="NCBI Taxonomy" id="1158610"/>
    <lineage>
        <taxon>Bacteria</taxon>
        <taxon>Bacillati</taxon>
        <taxon>Bacillota</taxon>
        <taxon>Bacilli</taxon>
        <taxon>Lactobacillales</taxon>
        <taxon>Enterococcaceae</taxon>
        <taxon>Enterococcus</taxon>
    </lineage>
</organism>
<evidence type="ECO:0000313" key="6">
    <source>
        <dbReference type="EMBL" id="EOL41893.1"/>
    </source>
</evidence>
<dbReference type="PANTHER" id="PTHR30419:SF28">
    <property type="entry name" value="HTH-TYPE TRANSCRIPTIONAL REGULATOR BSDA"/>
    <property type="match status" value="1"/>
</dbReference>
<accession>R3TLK0</accession>
<dbReference type="eggNOG" id="COG0583">
    <property type="taxonomic scope" value="Bacteria"/>
</dbReference>
<dbReference type="SUPFAM" id="SSF53850">
    <property type="entry name" value="Periplasmic binding protein-like II"/>
    <property type="match status" value="1"/>
</dbReference>
<evidence type="ECO:0000256" key="3">
    <source>
        <dbReference type="ARBA" id="ARBA00023125"/>
    </source>
</evidence>
<dbReference type="GO" id="GO:0003700">
    <property type="term" value="F:DNA-binding transcription factor activity"/>
    <property type="evidence" value="ECO:0007669"/>
    <property type="project" value="InterPro"/>
</dbReference>
<dbReference type="HOGENOM" id="CLU_039613_6_2_9"/>
<evidence type="ECO:0000256" key="1">
    <source>
        <dbReference type="ARBA" id="ARBA00009437"/>
    </source>
</evidence>
<dbReference type="InterPro" id="IPR036388">
    <property type="entry name" value="WH-like_DNA-bd_sf"/>
</dbReference>
<dbReference type="AlphaFoldDB" id="R3TLK0"/>
<keyword evidence="2" id="KW-0805">Transcription regulation</keyword>
<dbReference type="PRINTS" id="PR00039">
    <property type="entry name" value="HTHLYSR"/>
</dbReference>
<dbReference type="Gene3D" id="1.10.10.10">
    <property type="entry name" value="Winged helix-like DNA-binding domain superfamily/Winged helix DNA-binding domain"/>
    <property type="match status" value="1"/>
</dbReference>
<dbReference type="Proteomes" id="UP000013785">
    <property type="component" value="Unassembled WGS sequence"/>
</dbReference>
<dbReference type="PATRIC" id="fig|1158610.3.peg.2216"/>
<reference evidence="6 7" key="1">
    <citation type="submission" date="2013-02" db="EMBL/GenBank/DDBJ databases">
        <title>The Genome Sequence of Enterococcus phoeniculicola BAA-412.</title>
        <authorList>
            <consortium name="The Broad Institute Genome Sequencing Platform"/>
            <consortium name="The Broad Institute Genome Sequencing Center for Infectious Disease"/>
            <person name="Earl A.M."/>
            <person name="Gilmore M.S."/>
            <person name="Lebreton F."/>
            <person name="Walker B."/>
            <person name="Young S.K."/>
            <person name="Zeng Q."/>
            <person name="Gargeya S."/>
            <person name="Fitzgerald M."/>
            <person name="Haas B."/>
            <person name="Abouelleil A."/>
            <person name="Alvarado L."/>
            <person name="Arachchi H.M."/>
            <person name="Berlin A.M."/>
            <person name="Chapman S.B."/>
            <person name="Dewar J."/>
            <person name="Goldberg J."/>
            <person name="Griggs A."/>
            <person name="Gujja S."/>
            <person name="Hansen M."/>
            <person name="Howarth C."/>
            <person name="Imamovic A."/>
            <person name="Larimer J."/>
            <person name="McCowan C."/>
            <person name="Murphy C."/>
            <person name="Neiman D."/>
            <person name="Pearson M."/>
            <person name="Priest M."/>
            <person name="Roberts A."/>
            <person name="Saif S."/>
            <person name="Shea T."/>
            <person name="Sisk P."/>
            <person name="Sykes S."/>
            <person name="Wortman J."/>
            <person name="Nusbaum C."/>
            <person name="Birren B."/>
        </authorList>
    </citation>
    <scope>NUCLEOTIDE SEQUENCE [LARGE SCALE GENOMIC DNA]</scope>
    <source>
        <strain evidence="6 7">ATCC BAA-412</strain>
    </source>
</reference>
<dbReference type="Gene3D" id="3.40.190.290">
    <property type="match status" value="1"/>
</dbReference>
<dbReference type="Pfam" id="PF00126">
    <property type="entry name" value="HTH_1"/>
    <property type="match status" value="1"/>
</dbReference>
<dbReference type="InterPro" id="IPR005119">
    <property type="entry name" value="LysR_subst-bd"/>
</dbReference>
<dbReference type="OrthoDB" id="9803735at2"/>
<dbReference type="InterPro" id="IPR050950">
    <property type="entry name" value="HTH-type_LysR_regulators"/>
</dbReference>
<dbReference type="GO" id="GO:0005829">
    <property type="term" value="C:cytosol"/>
    <property type="evidence" value="ECO:0007669"/>
    <property type="project" value="TreeGrafter"/>
</dbReference>
<dbReference type="Pfam" id="PF03466">
    <property type="entry name" value="LysR_substrate"/>
    <property type="match status" value="1"/>
</dbReference>
<feature type="domain" description="HTH lysR-type" evidence="5">
    <location>
        <begin position="1"/>
        <end position="58"/>
    </location>
</feature>
<dbReference type="FunFam" id="1.10.10.10:FF:000001">
    <property type="entry name" value="LysR family transcriptional regulator"/>
    <property type="match status" value="1"/>
</dbReference>
<dbReference type="InterPro" id="IPR036390">
    <property type="entry name" value="WH_DNA-bd_sf"/>
</dbReference>
<gene>
    <name evidence="6" type="ORF">UC3_02241</name>
</gene>
<dbReference type="STRING" id="154621.RV11_GL001555"/>
<evidence type="ECO:0000313" key="7">
    <source>
        <dbReference type="Proteomes" id="UP000013785"/>
    </source>
</evidence>
<dbReference type="GO" id="GO:0003677">
    <property type="term" value="F:DNA binding"/>
    <property type="evidence" value="ECO:0007669"/>
    <property type="project" value="UniProtKB-KW"/>
</dbReference>
<dbReference type="PANTHER" id="PTHR30419">
    <property type="entry name" value="HTH-TYPE TRANSCRIPTIONAL REGULATOR YBHD"/>
    <property type="match status" value="1"/>
</dbReference>
<keyword evidence="7" id="KW-1185">Reference proteome</keyword>
<sequence>MNLRQLEFFKKLADTEHMTQAATLLNTTQPNLSHSMSELEKELGAPLFEKSGRNIRLTKYGKLFYSYVNHALNELSNGQRALTEIISPEQGQIDFGFIYTMGSTIAPSITQQFLAAEGNQQVTFNFFQGNSQSIIQLLKEEKIDIALSSRIDQEEDIHYLPFVQQEMVLVVPQSHPLAIHDSISLKETTEFPYVYFSKNSGLRTYIDSLTANSGLTPKIACEVEEDHTMLGFVGCNFGIAIMPDIPSISAYPVKKIAISDSRPPRYIYLATRKNGFMSPAVKRFYEFCLHHIKS</sequence>
<comment type="similarity">
    <text evidence="1">Belongs to the LysR transcriptional regulatory family.</text>
</comment>
<evidence type="ECO:0000256" key="2">
    <source>
        <dbReference type="ARBA" id="ARBA00023015"/>
    </source>
</evidence>
<dbReference type="SUPFAM" id="SSF46785">
    <property type="entry name" value="Winged helix' DNA-binding domain"/>
    <property type="match status" value="1"/>
</dbReference>
<name>R3TLK0_9ENTE</name>
<dbReference type="InterPro" id="IPR000847">
    <property type="entry name" value="LysR_HTH_N"/>
</dbReference>
<protein>
    <recommendedName>
        <fullName evidence="5">HTH lysR-type domain-containing protein</fullName>
    </recommendedName>
</protein>
<proteinExistence type="inferred from homology"/>
<dbReference type="EMBL" id="AJAT01000017">
    <property type="protein sequence ID" value="EOL41893.1"/>
    <property type="molecule type" value="Genomic_DNA"/>
</dbReference>
<keyword evidence="4" id="KW-0804">Transcription</keyword>
<evidence type="ECO:0000256" key="4">
    <source>
        <dbReference type="ARBA" id="ARBA00023163"/>
    </source>
</evidence>
<evidence type="ECO:0000259" key="5">
    <source>
        <dbReference type="PROSITE" id="PS50931"/>
    </source>
</evidence>
<dbReference type="CDD" id="cd08434">
    <property type="entry name" value="PBP2_GltC_like"/>
    <property type="match status" value="1"/>
</dbReference>
<keyword evidence="3" id="KW-0238">DNA-binding</keyword>
<dbReference type="PROSITE" id="PS50931">
    <property type="entry name" value="HTH_LYSR"/>
    <property type="match status" value="1"/>
</dbReference>
<dbReference type="RefSeq" id="WP_010768885.1">
    <property type="nucleotide sequence ID" value="NZ_ASWE01000001.1"/>
</dbReference>
<comment type="caution">
    <text evidence="6">The sequence shown here is derived from an EMBL/GenBank/DDBJ whole genome shotgun (WGS) entry which is preliminary data.</text>
</comment>